<evidence type="ECO:0000313" key="3">
    <source>
        <dbReference type="Proteomes" id="UP000246352"/>
    </source>
</evidence>
<comment type="caution">
    <text evidence="2">The sequence shown here is derived from an EMBL/GenBank/DDBJ whole genome shotgun (WGS) entry which is preliminary data.</text>
</comment>
<dbReference type="AlphaFoldDB" id="A0A317PNF8"/>
<keyword evidence="1" id="KW-0732">Signal</keyword>
<keyword evidence="3" id="KW-1185">Reference proteome</keyword>
<protein>
    <recommendedName>
        <fullName evidence="4">Protease inhibitor Inh</fullName>
    </recommendedName>
</protein>
<dbReference type="OrthoDB" id="7889051at2"/>
<name>A0A317PNF8_9HYPH</name>
<evidence type="ECO:0008006" key="4">
    <source>
        <dbReference type="Google" id="ProtNLM"/>
    </source>
</evidence>
<evidence type="ECO:0000313" key="2">
    <source>
        <dbReference type="EMBL" id="PWW02093.1"/>
    </source>
</evidence>
<feature type="signal peptide" evidence="1">
    <location>
        <begin position="1"/>
        <end position="21"/>
    </location>
</feature>
<gene>
    <name evidence="2" type="ORF">DFR52_102761</name>
</gene>
<sequence length="164" mass="17201">MKIPLIAAALSLAALALPAQAATRDFFSDLSGQWSGSGKAYLAKMGDVSATCKLSVDGASRTVAMSGNCGLLVFRQALGLKLKSTDGNRVTGTYTGSKTGPARLSGAVKGQRLNLAVAWNGPVNGDRAAQMVLTRSGENSFELTVIDKVDGQTRNTSRFSFRRN</sequence>
<proteinExistence type="predicted"/>
<organism evidence="2 3">
    <name type="scientific">Hoeflea marina</name>
    <dbReference type="NCBI Taxonomy" id="274592"/>
    <lineage>
        <taxon>Bacteria</taxon>
        <taxon>Pseudomonadati</taxon>
        <taxon>Pseudomonadota</taxon>
        <taxon>Alphaproteobacteria</taxon>
        <taxon>Hyphomicrobiales</taxon>
        <taxon>Rhizobiaceae</taxon>
        <taxon>Hoeflea</taxon>
    </lineage>
</organism>
<accession>A0A317PNF8</accession>
<feature type="chain" id="PRO_5016318327" description="Protease inhibitor Inh" evidence="1">
    <location>
        <begin position="22"/>
        <end position="164"/>
    </location>
</feature>
<dbReference type="Proteomes" id="UP000246352">
    <property type="component" value="Unassembled WGS sequence"/>
</dbReference>
<reference evidence="2 3" key="1">
    <citation type="submission" date="2018-05" db="EMBL/GenBank/DDBJ databases">
        <title>Genomic Encyclopedia of Type Strains, Phase IV (KMG-IV): sequencing the most valuable type-strain genomes for metagenomic binning, comparative biology and taxonomic classification.</title>
        <authorList>
            <person name="Goeker M."/>
        </authorList>
    </citation>
    <scope>NUCLEOTIDE SEQUENCE [LARGE SCALE GENOMIC DNA]</scope>
    <source>
        <strain evidence="2 3">DSM 16791</strain>
    </source>
</reference>
<dbReference type="EMBL" id="QGTR01000002">
    <property type="protein sequence ID" value="PWW02093.1"/>
    <property type="molecule type" value="Genomic_DNA"/>
</dbReference>
<evidence type="ECO:0000256" key="1">
    <source>
        <dbReference type="SAM" id="SignalP"/>
    </source>
</evidence>
<dbReference type="RefSeq" id="WP_110031814.1">
    <property type="nucleotide sequence ID" value="NZ_QGTR01000002.1"/>
</dbReference>